<feature type="region of interest" description="Disordered" evidence="1">
    <location>
        <begin position="1"/>
        <end position="72"/>
    </location>
</feature>
<feature type="compositionally biased region" description="Polar residues" evidence="1">
    <location>
        <begin position="34"/>
        <end position="49"/>
    </location>
</feature>
<reference evidence="2" key="1">
    <citation type="submission" date="2021-01" db="EMBL/GenBank/DDBJ databases">
        <title>Whole genome shotgun sequence of Actinoplanes capillaceus NBRC 16408.</title>
        <authorList>
            <person name="Komaki H."/>
            <person name="Tamura T."/>
        </authorList>
    </citation>
    <scope>NUCLEOTIDE SEQUENCE [LARGE SCALE GENOMIC DNA]</scope>
    <source>
        <strain evidence="2">NBRC 16408</strain>
    </source>
</reference>
<evidence type="ECO:0000313" key="2">
    <source>
        <dbReference type="EMBL" id="GID47251.1"/>
    </source>
</evidence>
<evidence type="ECO:0000256" key="1">
    <source>
        <dbReference type="SAM" id="MobiDB-lite"/>
    </source>
</evidence>
<proteinExistence type="predicted"/>
<comment type="caution">
    <text evidence="2">The sequence shown here is derived from an EMBL/GenBank/DDBJ whole genome shotgun (WGS) entry which is preliminary data.</text>
</comment>
<organism evidence="2">
    <name type="scientific">Actinoplanes campanulatus</name>
    <dbReference type="NCBI Taxonomy" id="113559"/>
    <lineage>
        <taxon>Bacteria</taxon>
        <taxon>Bacillati</taxon>
        <taxon>Actinomycetota</taxon>
        <taxon>Actinomycetes</taxon>
        <taxon>Micromonosporales</taxon>
        <taxon>Micromonosporaceae</taxon>
        <taxon>Actinoplanes</taxon>
    </lineage>
</organism>
<sequence>MAPDKPWHAGPLTDSEYTHTVGPKFPTFPANPTGCASSQSIDQAGQVSSVRLEDDLQDDDDQPDQATCQRTE</sequence>
<protein>
    <recommendedName>
        <fullName evidence="3">ATP-grasp target RiPP</fullName>
    </recommendedName>
</protein>
<name>A0ABQ3WLX2_9ACTN</name>
<dbReference type="EMBL" id="BOMF01000088">
    <property type="protein sequence ID" value="GID47251.1"/>
    <property type="molecule type" value="Genomic_DNA"/>
</dbReference>
<accession>A0ABQ3WLX2</accession>
<evidence type="ECO:0008006" key="3">
    <source>
        <dbReference type="Google" id="ProtNLM"/>
    </source>
</evidence>
<gene>
    <name evidence="2" type="ORF">Aca07nite_45260</name>
</gene>